<keyword evidence="21" id="KW-1185">Reference proteome</keyword>
<comment type="subcellular location">
    <subcellularLocation>
        <location evidence="1">Membrane</location>
    </subcellularLocation>
</comment>
<dbReference type="InterPro" id="IPR002884">
    <property type="entry name" value="P_dom"/>
</dbReference>
<dbReference type="FunFam" id="3.40.50.200:FF:000005">
    <property type="entry name" value="Proprotein convertase subtilisin/kexin type 7"/>
    <property type="match status" value="1"/>
</dbReference>
<evidence type="ECO:0000256" key="10">
    <source>
        <dbReference type="ARBA" id="ARBA00023136"/>
    </source>
</evidence>
<dbReference type="GO" id="GO:0004252">
    <property type="term" value="F:serine-type endopeptidase activity"/>
    <property type="evidence" value="ECO:0007669"/>
    <property type="project" value="UniProtKB-UniRule"/>
</dbReference>
<sequence length="798" mass="87513">MKLLTSAYGIVNLLALSAIGLSRQVPKKDHSTREYFAVESTLPLFKLLALYPNWTFEHEARGLENHYVFSTDIDQKLKREDINVMMAGIASFHALPPKRLNKRMPVPKEPTDSSLKPLQDARDHLSIEDPLFDRQWHLINTNHPGNDVNVTGLWYENITGHNVVAAIVDDGLDYESEDLKDNFSAEGSWDFNDNNPLPKPRLADDYHGTRCAGEIAAVKNKACGIGVAYDAKVAGIRILSGDITSEDEAASLTHALDVNDIYSCSWGPSDDGRTLQGPDELVKKALVTGTMKGRNEKGALYVFASGNGGMYEDNCNFDGYTNSIYSITVGAIDHKGLHPPYSESCSAVMVVTYSSGSGEHIHSTDIHGGCSDTHGGTSAAAPLAAGVYSLVLDANPNLTWRDVQYLSILSSVEINSNDGNWQMGALGRSYSHKYGYGKLDAYNIVDMARTWENVGPQSWHYLPTQEVESSTKQTEETLESSVRITSEQLRNSNFKRVEHITVTVSIGTTNRGQTTVDLISPSGMISNLGVTRRNDNSQEGFDNWTFMSVAHWGESGEGEWKLKVSTTQETNTVTLKNWRLKLFGESLEPSRAEKFEYGNDNENETTESSSTSLSTQAPSSTATESAKPTGDPPTATESAAAKITATPTDDTSEVNKPNRLPPPFDGMRYFLAIFVVGAVALLLYFLFFVRSRRLIRRSRAETYEFDIIDTDSENDSSLNATSNPNAELLNERHADDFDFDLSDEELLRSNSGSPKPAQDSAIGGAPSNIDEVLKNPFEDGAPAVKDGGNTLDRESSSK</sequence>
<keyword evidence="4 17" id="KW-0812">Transmembrane</keyword>
<feature type="compositionally biased region" description="Low complexity" evidence="16">
    <location>
        <begin position="606"/>
        <end position="623"/>
    </location>
</feature>
<comment type="similarity">
    <text evidence="2">Belongs to the peptidase S8 family. Furin subfamily.</text>
</comment>
<dbReference type="InterPro" id="IPR015500">
    <property type="entry name" value="Peptidase_S8_subtilisin-rel"/>
</dbReference>
<proteinExistence type="inferred from homology"/>
<evidence type="ECO:0000256" key="12">
    <source>
        <dbReference type="ARBA" id="ARBA00023157"/>
    </source>
</evidence>
<evidence type="ECO:0000313" key="20">
    <source>
        <dbReference type="EMBL" id="SCU92340.1"/>
    </source>
</evidence>
<dbReference type="PANTHER" id="PTHR42884">
    <property type="entry name" value="PROPROTEIN CONVERTASE SUBTILISIN/KEXIN-RELATED"/>
    <property type="match status" value="1"/>
</dbReference>
<evidence type="ECO:0000256" key="18">
    <source>
        <dbReference type="SAM" id="SignalP"/>
    </source>
</evidence>
<feature type="region of interest" description="Disordered" evidence="16">
    <location>
        <begin position="746"/>
        <end position="798"/>
    </location>
</feature>
<dbReference type="Gene3D" id="3.40.50.200">
    <property type="entry name" value="Peptidase S8/S53 domain"/>
    <property type="match status" value="1"/>
</dbReference>
<dbReference type="PRINTS" id="PR00723">
    <property type="entry name" value="SUBTILISIN"/>
</dbReference>
<keyword evidence="5 18" id="KW-0732">Signal</keyword>
<evidence type="ECO:0000256" key="8">
    <source>
        <dbReference type="ARBA" id="ARBA00022837"/>
    </source>
</evidence>
<feature type="active site" description="Charge relay system" evidence="14 15">
    <location>
        <position position="169"/>
    </location>
</feature>
<evidence type="ECO:0000256" key="5">
    <source>
        <dbReference type="ARBA" id="ARBA00022729"/>
    </source>
</evidence>
<dbReference type="Pfam" id="PF00082">
    <property type="entry name" value="Peptidase_S8"/>
    <property type="match status" value="1"/>
</dbReference>
<protein>
    <submittedName>
        <fullName evidence="20">LANO_0E00430g1_1</fullName>
    </submittedName>
</protein>
<evidence type="ECO:0000313" key="21">
    <source>
        <dbReference type="Proteomes" id="UP000189911"/>
    </source>
</evidence>
<feature type="active site" description="Charge relay system" evidence="14 15">
    <location>
        <position position="207"/>
    </location>
</feature>
<accession>A0A1G4JNX4</accession>
<name>A0A1G4JNX4_9SACH</name>
<evidence type="ECO:0000256" key="1">
    <source>
        <dbReference type="ARBA" id="ARBA00004370"/>
    </source>
</evidence>
<dbReference type="PROSITE" id="PS51829">
    <property type="entry name" value="P_HOMO_B"/>
    <property type="match status" value="1"/>
</dbReference>
<dbReference type="GO" id="GO:0016485">
    <property type="term" value="P:protein processing"/>
    <property type="evidence" value="ECO:0007669"/>
    <property type="project" value="TreeGrafter"/>
</dbReference>
<keyword evidence="3 15" id="KW-0645">Protease</keyword>
<evidence type="ECO:0000256" key="2">
    <source>
        <dbReference type="ARBA" id="ARBA00005325"/>
    </source>
</evidence>
<organism evidence="20 21">
    <name type="scientific">Lachancea nothofagi CBS 11611</name>
    <dbReference type="NCBI Taxonomy" id="1266666"/>
    <lineage>
        <taxon>Eukaryota</taxon>
        <taxon>Fungi</taxon>
        <taxon>Dikarya</taxon>
        <taxon>Ascomycota</taxon>
        <taxon>Saccharomycotina</taxon>
        <taxon>Saccharomycetes</taxon>
        <taxon>Saccharomycetales</taxon>
        <taxon>Saccharomycetaceae</taxon>
        <taxon>Lachancea</taxon>
    </lineage>
</organism>
<dbReference type="GO" id="GO:0007323">
    <property type="term" value="P:peptide pheromone maturation"/>
    <property type="evidence" value="ECO:0007669"/>
    <property type="project" value="UniProtKB-ARBA"/>
</dbReference>
<evidence type="ECO:0000256" key="14">
    <source>
        <dbReference type="PIRSR" id="PIRSR615500-1"/>
    </source>
</evidence>
<dbReference type="Proteomes" id="UP000189911">
    <property type="component" value="Chromosome E"/>
</dbReference>
<keyword evidence="10 17" id="KW-0472">Membrane</keyword>
<keyword evidence="7 15" id="KW-0720">Serine protease</keyword>
<dbReference type="Gene3D" id="2.60.120.260">
    <property type="entry name" value="Galactose-binding domain-like"/>
    <property type="match status" value="1"/>
</dbReference>
<feature type="signal peptide" evidence="18">
    <location>
        <begin position="1"/>
        <end position="22"/>
    </location>
</feature>
<feature type="region of interest" description="Disordered" evidence="16">
    <location>
        <begin position="592"/>
        <end position="659"/>
    </location>
</feature>
<dbReference type="PROSITE" id="PS00137">
    <property type="entry name" value="SUBTILASE_HIS"/>
    <property type="match status" value="1"/>
</dbReference>
<dbReference type="InterPro" id="IPR023828">
    <property type="entry name" value="Peptidase_S8_Ser-AS"/>
</dbReference>
<dbReference type="CDD" id="cd04059">
    <property type="entry name" value="Peptidases_S8_Protein_convertases_Kexins_Furin-like"/>
    <property type="match status" value="1"/>
</dbReference>
<dbReference type="InterPro" id="IPR022398">
    <property type="entry name" value="Peptidase_S8_His-AS"/>
</dbReference>
<evidence type="ECO:0000256" key="17">
    <source>
        <dbReference type="SAM" id="Phobius"/>
    </source>
</evidence>
<keyword evidence="11" id="KW-0865">Zymogen</keyword>
<dbReference type="InterPro" id="IPR034182">
    <property type="entry name" value="Kexin/furin"/>
</dbReference>
<reference evidence="21" key="1">
    <citation type="submission" date="2016-03" db="EMBL/GenBank/DDBJ databases">
        <authorList>
            <person name="Devillers Hugo."/>
        </authorList>
    </citation>
    <scope>NUCLEOTIDE SEQUENCE [LARGE SCALE GENOMIC DNA]</scope>
</reference>
<keyword evidence="9 17" id="KW-1133">Transmembrane helix</keyword>
<dbReference type="EMBL" id="LT598451">
    <property type="protein sequence ID" value="SCU92340.1"/>
    <property type="molecule type" value="Genomic_DNA"/>
</dbReference>
<keyword evidence="13" id="KW-0325">Glycoprotein</keyword>
<dbReference type="PROSITE" id="PS00138">
    <property type="entry name" value="SUBTILASE_SER"/>
    <property type="match status" value="1"/>
</dbReference>
<evidence type="ECO:0000256" key="6">
    <source>
        <dbReference type="ARBA" id="ARBA00022801"/>
    </source>
</evidence>
<gene>
    <name evidence="20" type="ORF">LANO_0E00430G</name>
</gene>
<feature type="domain" description="P/Homo B" evidence="19">
    <location>
        <begin position="454"/>
        <end position="588"/>
    </location>
</feature>
<dbReference type="FunFam" id="2.60.120.260:FF:000026">
    <property type="entry name" value="proprotein convertase subtilisin/kexin type 7"/>
    <property type="match status" value="1"/>
</dbReference>
<evidence type="ECO:0000259" key="19">
    <source>
        <dbReference type="PROSITE" id="PS51829"/>
    </source>
</evidence>
<dbReference type="InterPro" id="IPR008979">
    <property type="entry name" value="Galactose-bd-like_sf"/>
</dbReference>
<feature type="chain" id="PRO_5009236118" evidence="18">
    <location>
        <begin position="23"/>
        <end position="798"/>
    </location>
</feature>
<evidence type="ECO:0000256" key="15">
    <source>
        <dbReference type="PROSITE-ProRule" id="PRU01240"/>
    </source>
</evidence>
<dbReference type="GO" id="GO:0000139">
    <property type="term" value="C:Golgi membrane"/>
    <property type="evidence" value="ECO:0007669"/>
    <property type="project" value="TreeGrafter"/>
</dbReference>
<dbReference type="AlphaFoldDB" id="A0A1G4JNX4"/>
<dbReference type="SUPFAM" id="SSF52743">
    <property type="entry name" value="Subtilisin-like"/>
    <property type="match status" value="1"/>
</dbReference>
<dbReference type="InterPro" id="IPR000209">
    <property type="entry name" value="Peptidase_S8/S53_dom"/>
</dbReference>
<dbReference type="GO" id="GO:0005802">
    <property type="term" value="C:trans-Golgi network"/>
    <property type="evidence" value="ECO:0007669"/>
    <property type="project" value="TreeGrafter"/>
</dbReference>
<feature type="active site" description="Charge relay system" evidence="14 15">
    <location>
        <position position="378"/>
    </location>
</feature>
<evidence type="ECO:0000256" key="16">
    <source>
        <dbReference type="SAM" id="MobiDB-lite"/>
    </source>
</evidence>
<evidence type="ECO:0000256" key="9">
    <source>
        <dbReference type="ARBA" id="ARBA00022989"/>
    </source>
</evidence>
<dbReference type="PROSITE" id="PS51892">
    <property type="entry name" value="SUBTILASE"/>
    <property type="match status" value="1"/>
</dbReference>
<evidence type="ECO:0000256" key="11">
    <source>
        <dbReference type="ARBA" id="ARBA00023145"/>
    </source>
</evidence>
<evidence type="ECO:0000256" key="7">
    <source>
        <dbReference type="ARBA" id="ARBA00022825"/>
    </source>
</evidence>
<dbReference type="InterPro" id="IPR036852">
    <property type="entry name" value="Peptidase_S8/S53_dom_sf"/>
</dbReference>
<evidence type="ECO:0000256" key="4">
    <source>
        <dbReference type="ARBA" id="ARBA00022692"/>
    </source>
</evidence>
<keyword evidence="6 15" id="KW-0378">Hydrolase</keyword>
<keyword evidence="8" id="KW-0106">Calcium</keyword>
<dbReference type="SUPFAM" id="SSF49785">
    <property type="entry name" value="Galactose-binding domain-like"/>
    <property type="match status" value="1"/>
</dbReference>
<evidence type="ECO:0000256" key="3">
    <source>
        <dbReference type="ARBA" id="ARBA00022670"/>
    </source>
</evidence>
<feature type="transmembrane region" description="Helical" evidence="17">
    <location>
        <begin position="669"/>
        <end position="689"/>
    </location>
</feature>
<dbReference type="OrthoDB" id="300641at2759"/>
<keyword evidence="12" id="KW-1015">Disulfide bond</keyword>
<evidence type="ECO:0000256" key="13">
    <source>
        <dbReference type="ARBA" id="ARBA00023180"/>
    </source>
</evidence>
<dbReference type="Pfam" id="PF01483">
    <property type="entry name" value="P_proprotein"/>
    <property type="match status" value="1"/>
</dbReference>
<dbReference type="PANTHER" id="PTHR42884:SF14">
    <property type="entry name" value="NEUROENDOCRINE CONVERTASE 1"/>
    <property type="match status" value="1"/>
</dbReference>